<dbReference type="Proteomes" id="UP000305451">
    <property type="component" value="Unassembled WGS sequence"/>
</dbReference>
<evidence type="ECO:0000313" key="1">
    <source>
        <dbReference type="EMBL" id="TGY94313.1"/>
    </source>
</evidence>
<protein>
    <submittedName>
        <fullName evidence="1">Uncharacterized protein</fullName>
    </submittedName>
</protein>
<keyword evidence="2" id="KW-1185">Reference proteome</keyword>
<reference evidence="1 2" key="1">
    <citation type="journal article" date="2013" name="Int. J. Syst. Evol. Microbiol.">
        <title>Marinicauda pacifica gen. nov., sp. nov., a prosthecate alphaproteobacterium of the family Hyphomonadaceae isolated from deep seawater.</title>
        <authorList>
            <person name="Zhang X.Y."/>
            <person name="Li G.W."/>
            <person name="Wang C.S."/>
            <person name="Zhang Y.J."/>
            <person name="Xu X.W."/>
            <person name="Li H."/>
            <person name="Liu A."/>
            <person name="Liu C."/>
            <person name="Xie B.B."/>
            <person name="Qin Q.L."/>
            <person name="Xu Z."/>
            <person name="Chen X.L."/>
            <person name="Zhou B.C."/>
            <person name="Zhang Y.Z."/>
        </authorList>
    </citation>
    <scope>NUCLEOTIDE SEQUENCE [LARGE SCALE GENOMIC DNA]</scope>
    <source>
        <strain evidence="1 2">P-1 km-3</strain>
    </source>
</reference>
<dbReference type="AlphaFoldDB" id="A0A4S2HEK5"/>
<comment type="caution">
    <text evidence="1">The sequence shown here is derived from an EMBL/GenBank/DDBJ whole genome shotgun (WGS) entry which is preliminary data.</text>
</comment>
<name>A0A4S2HEK5_9PROT</name>
<proteinExistence type="predicted"/>
<dbReference type="EMBL" id="SRXV01000001">
    <property type="protein sequence ID" value="TGY94313.1"/>
    <property type="molecule type" value="Genomic_DNA"/>
</dbReference>
<accession>A0A4S2HEK5</accession>
<evidence type="ECO:0000313" key="2">
    <source>
        <dbReference type="Proteomes" id="UP000305451"/>
    </source>
</evidence>
<gene>
    <name evidence="1" type="ORF">E5162_03300</name>
</gene>
<sequence length="86" mass="9235">MMAQDKQREGPDGPSVSDIAVAFGAEGPLRRFFGTLFASVVTPNTVLRDAFENGSRFISPFAGLRDPDRRRAGVDDISGCSNELCA</sequence>
<dbReference type="RefSeq" id="WP_158291183.1">
    <property type="nucleotide sequence ID" value="NZ_SRXV01000001.1"/>
</dbReference>
<organism evidence="1 2">
    <name type="scientific">Marinicauda pacifica</name>
    <dbReference type="NCBI Taxonomy" id="1133559"/>
    <lineage>
        <taxon>Bacteria</taxon>
        <taxon>Pseudomonadati</taxon>
        <taxon>Pseudomonadota</taxon>
        <taxon>Alphaproteobacteria</taxon>
        <taxon>Maricaulales</taxon>
        <taxon>Maricaulaceae</taxon>
        <taxon>Marinicauda</taxon>
    </lineage>
</organism>